<dbReference type="Proteomes" id="UP000250561">
    <property type="component" value="Unassembled WGS sequence"/>
</dbReference>
<dbReference type="PIRSF" id="PIRSF009554">
    <property type="entry name" value="UCP009554"/>
    <property type="match status" value="1"/>
</dbReference>
<evidence type="ECO:0000313" key="1">
    <source>
        <dbReference type="EMBL" id="SPW45676.1"/>
    </source>
</evidence>
<dbReference type="InterPro" id="IPR011194">
    <property type="entry name" value="UPF0306"/>
</dbReference>
<dbReference type="NCBIfam" id="NF002900">
    <property type="entry name" value="PRK03467.1"/>
    <property type="match status" value="1"/>
</dbReference>
<name>A0A2X1LCB6_ECOLX</name>
<dbReference type="AlphaFoldDB" id="A0A2X1LCB6"/>
<sequence length="135" mass="15204">METLIAISRWLAKQHVVTWCVQQEGELWCANAFYLFDAQKVAFYILTEEKTRHAQMSGPQAAVAGTVNGQPKTVALIRGVQFKGEIRRLEGEESDLARKAYNRRFPVARMLSARCGKSGSMKSNSPTTRWALVKK</sequence>
<evidence type="ECO:0000313" key="2">
    <source>
        <dbReference type="Proteomes" id="UP000250561"/>
    </source>
</evidence>
<dbReference type="InterPro" id="IPR012349">
    <property type="entry name" value="Split_barrel_FMN-bd"/>
</dbReference>
<protein>
    <submittedName>
        <fullName evidence="1">Conserved protein, UPF0306 family</fullName>
    </submittedName>
</protein>
<dbReference type="SUPFAM" id="SSF50475">
    <property type="entry name" value="FMN-binding split barrel"/>
    <property type="match status" value="1"/>
</dbReference>
<gene>
    <name evidence="1" type="primary">yhbP</name>
    <name evidence="1" type="ORF">NCTC11126_02956</name>
</gene>
<accession>A0A2X1LCB6</accession>
<dbReference type="Gene3D" id="2.30.110.10">
    <property type="entry name" value="Electron Transport, Fmn-binding Protein, Chain A"/>
    <property type="match status" value="1"/>
</dbReference>
<organism evidence="1 2">
    <name type="scientific">Escherichia coli</name>
    <dbReference type="NCBI Taxonomy" id="562"/>
    <lineage>
        <taxon>Bacteria</taxon>
        <taxon>Pseudomonadati</taxon>
        <taxon>Pseudomonadota</taxon>
        <taxon>Gammaproteobacteria</taxon>
        <taxon>Enterobacterales</taxon>
        <taxon>Enterobacteriaceae</taxon>
        <taxon>Escherichia</taxon>
    </lineage>
</organism>
<proteinExistence type="predicted"/>
<reference evidence="1 2" key="1">
    <citation type="submission" date="2018-06" db="EMBL/GenBank/DDBJ databases">
        <authorList>
            <consortium name="Pathogen Informatics"/>
            <person name="Doyle S."/>
        </authorList>
    </citation>
    <scope>NUCLEOTIDE SEQUENCE [LARGE SCALE GENOMIC DNA]</scope>
    <source>
        <strain evidence="1 2">NCTC11126</strain>
    </source>
</reference>
<dbReference type="EMBL" id="UARS01000006">
    <property type="protein sequence ID" value="SPW45676.1"/>
    <property type="molecule type" value="Genomic_DNA"/>
</dbReference>